<comment type="caution">
    <text evidence="1">The sequence shown here is derived from an EMBL/GenBank/DDBJ whole genome shotgun (WGS) entry which is preliminary data.</text>
</comment>
<evidence type="ECO:0000313" key="2">
    <source>
        <dbReference type="Proteomes" id="UP000051686"/>
    </source>
</evidence>
<dbReference type="RefSeq" id="WP_057896322.1">
    <property type="nucleotide sequence ID" value="NZ_AZEH01000039.1"/>
</dbReference>
<evidence type="ECO:0000313" key="1">
    <source>
        <dbReference type="EMBL" id="KRL04347.1"/>
    </source>
</evidence>
<accession>A0A0R1MIT6</accession>
<organism evidence="1 2">
    <name type="scientific">Liquorilactobacillus oeni DSM 19972</name>
    <dbReference type="NCBI Taxonomy" id="1423777"/>
    <lineage>
        <taxon>Bacteria</taxon>
        <taxon>Bacillati</taxon>
        <taxon>Bacillota</taxon>
        <taxon>Bacilli</taxon>
        <taxon>Lactobacillales</taxon>
        <taxon>Lactobacillaceae</taxon>
        <taxon>Liquorilactobacillus</taxon>
    </lineage>
</organism>
<reference evidence="1 2" key="1">
    <citation type="journal article" date="2015" name="Genome Announc.">
        <title>Expanding the biotechnology potential of lactobacilli through comparative genomics of 213 strains and associated genera.</title>
        <authorList>
            <person name="Sun Z."/>
            <person name="Harris H.M."/>
            <person name="McCann A."/>
            <person name="Guo C."/>
            <person name="Argimon S."/>
            <person name="Zhang W."/>
            <person name="Yang X."/>
            <person name="Jeffery I.B."/>
            <person name="Cooney J.C."/>
            <person name="Kagawa T.F."/>
            <person name="Liu W."/>
            <person name="Song Y."/>
            <person name="Salvetti E."/>
            <person name="Wrobel A."/>
            <person name="Rasinkangas P."/>
            <person name="Parkhill J."/>
            <person name="Rea M.C."/>
            <person name="O'Sullivan O."/>
            <person name="Ritari J."/>
            <person name="Douillard F.P."/>
            <person name="Paul Ross R."/>
            <person name="Yang R."/>
            <person name="Briner A.E."/>
            <person name="Felis G.E."/>
            <person name="de Vos W.M."/>
            <person name="Barrangou R."/>
            <person name="Klaenhammer T.R."/>
            <person name="Caufield P.W."/>
            <person name="Cui Y."/>
            <person name="Zhang H."/>
            <person name="O'Toole P.W."/>
        </authorList>
    </citation>
    <scope>NUCLEOTIDE SEQUENCE [LARGE SCALE GENOMIC DNA]</scope>
    <source>
        <strain evidence="1 2">DSM 19972</strain>
    </source>
</reference>
<dbReference type="PATRIC" id="fig|1423777.3.peg.1522"/>
<sequence>MKEYDPDFLDFVQRLGEWFHEAEQNQYDISQSDEAYDDDLAMIAVISELNASITKNEELLKKLFKTYRQKLE</sequence>
<dbReference type="EMBL" id="AZEH01000039">
    <property type="protein sequence ID" value="KRL04347.1"/>
    <property type="molecule type" value="Genomic_DNA"/>
</dbReference>
<name>A0A0R1MIT6_9LACO</name>
<gene>
    <name evidence="1" type="ORF">FD46_GL001473</name>
</gene>
<proteinExistence type="predicted"/>
<keyword evidence="2" id="KW-1185">Reference proteome</keyword>
<dbReference type="AlphaFoldDB" id="A0A0R1MIT6"/>
<protein>
    <submittedName>
        <fullName evidence="1">Uncharacterized protein</fullName>
    </submittedName>
</protein>
<dbReference type="OrthoDB" id="2292344at2"/>
<dbReference type="Proteomes" id="UP000051686">
    <property type="component" value="Unassembled WGS sequence"/>
</dbReference>